<dbReference type="Proteomes" id="UP001257277">
    <property type="component" value="Unassembled WGS sequence"/>
</dbReference>
<dbReference type="SUPFAM" id="SSF109998">
    <property type="entry name" value="Triger factor/SurA peptide-binding domain-like"/>
    <property type="match status" value="1"/>
</dbReference>
<sequence>MKQSYIWILVCVFFSSCDYFDLQKKEPVKKDVIASIYNEELVKEDIQNLFPKNISKEDSLVLLRSIITSWATQKLLLKKAEENSTLENNKEINKLVSDYRKSLLINNYKERLIKQQLDTVISEEEVDEYYNTNSLNFRLNEELVKARYVHFGNDVVDKDDIIQLFRSMNQEDLEALEQQQLSFKSYQLNDSIWVPLENVLLKTPFSKEKLLKKTKYLQKEDSLGLYLVAVKDVLLRNQIAPKNYITPTIKQMILHKRKLELIREIEKIILKDATQNKSFKVY</sequence>
<gene>
    <name evidence="1" type="ORF">RQM59_04135</name>
</gene>
<evidence type="ECO:0000313" key="2">
    <source>
        <dbReference type="Proteomes" id="UP001257277"/>
    </source>
</evidence>
<evidence type="ECO:0008006" key="3">
    <source>
        <dbReference type="Google" id="ProtNLM"/>
    </source>
</evidence>
<dbReference type="RefSeq" id="WP_349240813.1">
    <property type="nucleotide sequence ID" value="NZ_JAVTTO010000002.1"/>
</dbReference>
<organism evidence="1 2">
    <name type="scientific">Asprobacillus argus</name>
    <dbReference type="NCBI Taxonomy" id="3076534"/>
    <lineage>
        <taxon>Bacteria</taxon>
        <taxon>Pseudomonadati</taxon>
        <taxon>Bacteroidota</taxon>
        <taxon>Flavobacteriia</taxon>
        <taxon>Flavobacteriales</taxon>
        <taxon>Flavobacteriaceae</taxon>
        <taxon>Asprobacillus</taxon>
    </lineage>
</organism>
<dbReference type="InterPro" id="IPR027304">
    <property type="entry name" value="Trigger_fact/SurA_dom_sf"/>
</dbReference>
<name>A0ABU3LDP5_9FLAO</name>
<keyword evidence="2" id="KW-1185">Reference proteome</keyword>
<protein>
    <recommendedName>
        <fullName evidence="3">Peptidyl-prolyl cis-trans isomerase</fullName>
    </recommendedName>
</protein>
<evidence type="ECO:0000313" key="1">
    <source>
        <dbReference type="EMBL" id="MDT7831553.1"/>
    </source>
</evidence>
<comment type="caution">
    <text evidence="1">The sequence shown here is derived from an EMBL/GenBank/DDBJ whole genome shotgun (WGS) entry which is preliminary data.</text>
</comment>
<reference evidence="1 2" key="1">
    <citation type="submission" date="2023-09" db="EMBL/GenBank/DDBJ databases">
        <title>Novel taxa isolated from Blanes Bay.</title>
        <authorList>
            <person name="Rey-Velasco X."/>
            <person name="Lucena T."/>
        </authorList>
    </citation>
    <scope>NUCLEOTIDE SEQUENCE [LARGE SCALE GENOMIC DNA]</scope>
    <source>
        <strain evidence="1 2">S356</strain>
    </source>
</reference>
<dbReference type="EMBL" id="JAVTTO010000002">
    <property type="protein sequence ID" value="MDT7831553.1"/>
    <property type="molecule type" value="Genomic_DNA"/>
</dbReference>
<proteinExistence type="predicted"/>
<dbReference type="PROSITE" id="PS51257">
    <property type="entry name" value="PROKAR_LIPOPROTEIN"/>
    <property type="match status" value="1"/>
</dbReference>
<accession>A0ABU3LDP5</accession>